<accession>A0A2C8ZLP2</accession>
<dbReference type="SUPFAM" id="SSF51735">
    <property type="entry name" value="NAD(P)-binding Rossmann-fold domains"/>
    <property type="match status" value="1"/>
</dbReference>
<evidence type="ECO:0000256" key="2">
    <source>
        <dbReference type="ARBA" id="ARBA00023002"/>
    </source>
</evidence>
<evidence type="ECO:0000256" key="4">
    <source>
        <dbReference type="SAM" id="MobiDB-lite"/>
    </source>
</evidence>
<dbReference type="GO" id="GO:0016491">
    <property type="term" value="F:oxidoreductase activity"/>
    <property type="evidence" value="ECO:0007669"/>
    <property type="project" value="UniProtKB-KW"/>
</dbReference>
<dbReference type="PANTHER" id="PTHR44196:SF2">
    <property type="entry name" value="SHORT-CHAIN DEHYDROGENASE-RELATED"/>
    <property type="match status" value="1"/>
</dbReference>
<sequence>MATALITGGTSGIGAAFARQFAAKGFDLVLVARNEARLEAMAAELYAASGIHVETITADLADRADVARVVARIEDAARPLEVLVNNAGFGLGAPLTSTGTSQHEHAFEVMCRAVLVLGGAAGRTMKGRGGRIINISSLQTYLATGSYGAIKAWVTAFSEGLSVELRGTGVTVTAVLPGWVRTEWHERSGVRRSSLPAFLWTEPETVVRIALRDAERGRVISIPTLRYRVLGWFARHLPRPVIHWVSSKISSSRTDTARPAQGSEHSDMKAENQ</sequence>
<evidence type="ECO:0000256" key="3">
    <source>
        <dbReference type="RuleBase" id="RU000363"/>
    </source>
</evidence>
<dbReference type="Pfam" id="PF00106">
    <property type="entry name" value="adh_short"/>
    <property type="match status" value="1"/>
</dbReference>
<name>A0A2C8ZLP2_9MICO</name>
<dbReference type="CDD" id="cd05233">
    <property type="entry name" value="SDR_c"/>
    <property type="match status" value="1"/>
</dbReference>
<dbReference type="EMBL" id="OCST01000003">
    <property type="protein sequence ID" value="SOE65867.1"/>
    <property type="molecule type" value="Genomic_DNA"/>
</dbReference>
<dbReference type="PIRSF" id="PIRSF000126">
    <property type="entry name" value="11-beta-HSD1"/>
    <property type="match status" value="1"/>
</dbReference>
<evidence type="ECO:0000256" key="1">
    <source>
        <dbReference type="ARBA" id="ARBA00006484"/>
    </source>
</evidence>
<evidence type="ECO:0000313" key="6">
    <source>
        <dbReference type="Proteomes" id="UP000219440"/>
    </source>
</evidence>
<reference evidence="5 6" key="1">
    <citation type="submission" date="2017-09" db="EMBL/GenBank/DDBJ databases">
        <authorList>
            <person name="Ehlers B."/>
            <person name="Leendertz F.H."/>
        </authorList>
    </citation>
    <scope>NUCLEOTIDE SEQUENCE [LARGE SCALE GENOMIC DNA]</scope>
    <source>
        <strain evidence="5 6">CGMCC 1.05381</strain>
    </source>
</reference>
<dbReference type="InterPro" id="IPR002347">
    <property type="entry name" value="SDR_fam"/>
</dbReference>
<dbReference type="Proteomes" id="UP000219440">
    <property type="component" value="Unassembled WGS sequence"/>
</dbReference>
<dbReference type="RefSeq" id="WP_097060733.1">
    <property type="nucleotide sequence ID" value="NZ_BMLC01000001.1"/>
</dbReference>
<evidence type="ECO:0000313" key="5">
    <source>
        <dbReference type="EMBL" id="SOE65867.1"/>
    </source>
</evidence>
<dbReference type="Gene3D" id="3.40.50.720">
    <property type="entry name" value="NAD(P)-binding Rossmann-like Domain"/>
    <property type="match status" value="1"/>
</dbReference>
<proteinExistence type="inferred from homology"/>
<dbReference type="PANTHER" id="PTHR44196">
    <property type="entry name" value="DEHYDROGENASE/REDUCTASE SDR FAMILY MEMBER 7B"/>
    <property type="match status" value="1"/>
</dbReference>
<comment type="similarity">
    <text evidence="1 3">Belongs to the short-chain dehydrogenases/reductases (SDR) family.</text>
</comment>
<dbReference type="OrthoDB" id="286404at2"/>
<protein>
    <recommendedName>
        <fullName evidence="7">Short-chain dehydrogenase</fullName>
    </recommendedName>
</protein>
<dbReference type="PRINTS" id="PR00080">
    <property type="entry name" value="SDRFAMILY"/>
</dbReference>
<evidence type="ECO:0008006" key="7">
    <source>
        <dbReference type="Google" id="ProtNLM"/>
    </source>
</evidence>
<dbReference type="GO" id="GO:0016020">
    <property type="term" value="C:membrane"/>
    <property type="evidence" value="ECO:0007669"/>
    <property type="project" value="TreeGrafter"/>
</dbReference>
<feature type="region of interest" description="Disordered" evidence="4">
    <location>
        <begin position="253"/>
        <end position="273"/>
    </location>
</feature>
<organism evidence="5 6">
    <name type="scientific">Salinibacterium xinjiangense</name>
    <dbReference type="NCBI Taxonomy" id="386302"/>
    <lineage>
        <taxon>Bacteria</taxon>
        <taxon>Bacillati</taxon>
        <taxon>Actinomycetota</taxon>
        <taxon>Actinomycetes</taxon>
        <taxon>Micrococcales</taxon>
        <taxon>Microbacteriaceae</taxon>
        <taxon>Salinibacterium</taxon>
    </lineage>
</organism>
<feature type="compositionally biased region" description="Basic and acidic residues" evidence="4">
    <location>
        <begin position="264"/>
        <end position="273"/>
    </location>
</feature>
<gene>
    <name evidence="5" type="ORF">SAMN06296378_1633</name>
</gene>
<dbReference type="InterPro" id="IPR036291">
    <property type="entry name" value="NAD(P)-bd_dom_sf"/>
</dbReference>
<dbReference type="PRINTS" id="PR00081">
    <property type="entry name" value="GDHRDH"/>
</dbReference>
<keyword evidence="6" id="KW-1185">Reference proteome</keyword>
<keyword evidence="2" id="KW-0560">Oxidoreductase</keyword>
<dbReference type="AlphaFoldDB" id="A0A2C8ZLP2"/>